<keyword evidence="2" id="KW-0812">Transmembrane</keyword>
<name>A0A4C1T472_EUMVA</name>
<dbReference type="Proteomes" id="UP000299102">
    <property type="component" value="Unassembled WGS sequence"/>
</dbReference>
<reference evidence="10 11" key="1">
    <citation type="journal article" date="2019" name="Commun. Biol.">
        <title>The bagworm genome reveals a unique fibroin gene that provides high tensile strength.</title>
        <authorList>
            <person name="Kono N."/>
            <person name="Nakamura H."/>
            <person name="Ohtoshi R."/>
            <person name="Tomita M."/>
            <person name="Numata K."/>
            <person name="Arakawa K."/>
        </authorList>
    </citation>
    <scope>NUCLEOTIDE SEQUENCE [LARGE SCALE GENOMIC DNA]</scope>
</reference>
<dbReference type="GO" id="GO:0038039">
    <property type="term" value="C:G protein-coupled receptor heterodimeric complex"/>
    <property type="evidence" value="ECO:0007669"/>
    <property type="project" value="TreeGrafter"/>
</dbReference>
<keyword evidence="5" id="KW-0472">Membrane</keyword>
<protein>
    <submittedName>
        <fullName evidence="10">Gamma-aminobutyric acid type B receptor subunit 2</fullName>
    </submittedName>
</protein>
<evidence type="ECO:0000256" key="1">
    <source>
        <dbReference type="ARBA" id="ARBA00004370"/>
    </source>
</evidence>
<dbReference type="PANTHER" id="PTHR10519">
    <property type="entry name" value="GABA-B RECEPTOR"/>
    <property type="match status" value="1"/>
</dbReference>
<proteinExistence type="predicted"/>
<keyword evidence="6 10" id="KW-0675">Receptor</keyword>
<dbReference type="GO" id="GO:0004965">
    <property type="term" value="F:G protein-coupled GABA receptor activity"/>
    <property type="evidence" value="ECO:0007669"/>
    <property type="project" value="InterPro"/>
</dbReference>
<dbReference type="STRING" id="151549.A0A4C1T472"/>
<evidence type="ECO:0000256" key="7">
    <source>
        <dbReference type="ARBA" id="ARBA00023180"/>
    </source>
</evidence>
<dbReference type="GO" id="GO:0007214">
    <property type="term" value="P:gamma-aminobutyric acid signaling pathway"/>
    <property type="evidence" value="ECO:0007669"/>
    <property type="project" value="TreeGrafter"/>
</dbReference>
<evidence type="ECO:0000256" key="8">
    <source>
        <dbReference type="ARBA" id="ARBA00023224"/>
    </source>
</evidence>
<evidence type="ECO:0000259" key="9">
    <source>
        <dbReference type="Pfam" id="PF01094"/>
    </source>
</evidence>
<comment type="subcellular location">
    <subcellularLocation>
        <location evidence="1">Membrane</location>
    </subcellularLocation>
</comment>
<keyword evidence="3" id="KW-1133">Transmembrane helix</keyword>
<keyword evidence="7" id="KW-0325">Glycoprotein</keyword>
<sequence>MPMINLGIWTPPTAHGLIPTDVYESGVSLDPGRFGWFVGPADYNATIEELHYSVFLNRSNEFYDQYVMDPDQLNALIKLNDLNQKRIKFGFISNEMYDELACNWLQNHTDAYKLWLPKEPMTLTIGAIFPIKKTQEVMKICETLEPIAGISRHTNMAVISYSAEGASFIDRHAYPFFFRTIGSNRQYEDVYTSLMKELGWTRVAALTEDGQKYAEYISHMETALKNNNLELIVNRKFLSDITNEEMNKMTAHHGYVWFLRHGFRKIGNLSRMEAFDGHFSIMHTRLEAVSLMQENITVSKWFESYNSTVSSVSKVHALRMMLCGRMPWQPINFG</sequence>
<evidence type="ECO:0000256" key="6">
    <source>
        <dbReference type="ARBA" id="ARBA00023170"/>
    </source>
</evidence>
<evidence type="ECO:0000313" key="11">
    <source>
        <dbReference type="Proteomes" id="UP000299102"/>
    </source>
</evidence>
<evidence type="ECO:0000256" key="3">
    <source>
        <dbReference type="ARBA" id="ARBA00022989"/>
    </source>
</evidence>
<keyword evidence="8" id="KW-0807">Transducer</keyword>
<organism evidence="10 11">
    <name type="scientific">Eumeta variegata</name>
    <name type="common">Bagworm moth</name>
    <name type="synonym">Eumeta japonica</name>
    <dbReference type="NCBI Taxonomy" id="151549"/>
    <lineage>
        <taxon>Eukaryota</taxon>
        <taxon>Metazoa</taxon>
        <taxon>Ecdysozoa</taxon>
        <taxon>Arthropoda</taxon>
        <taxon>Hexapoda</taxon>
        <taxon>Insecta</taxon>
        <taxon>Pterygota</taxon>
        <taxon>Neoptera</taxon>
        <taxon>Endopterygota</taxon>
        <taxon>Lepidoptera</taxon>
        <taxon>Glossata</taxon>
        <taxon>Ditrysia</taxon>
        <taxon>Tineoidea</taxon>
        <taxon>Psychidae</taxon>
        <taxon>Oiketicinae</taxon>
        <taxon>Eumeta</taxon>
    </lineage>
</organism>
<feature type="domain" description="Receptor ligand binding region" evidence="9">
    <location>
        <begin position="143"/>
        <end position="238"/>
    </location>
</feature>
<gene>
    <name evidence="10" type="primary">Gabbr2</name>
    <name evidence="10" type="ORF">EVAR_72040_1</name>
</gene>
<comment type="caution">
    <text evidence="10">The sequence shown here is derived from an EMBL/GenBank/DDBJ whole genome shotgun (WGS) entry which is preliminary data.</text>
</comment>
<evidence type="ECO:0000256" key="2">
    <source>
        <dbReference type="ARBA" id="ARBA00022692"/>
    </source>
</evidence>
<dbReference type="SUPFAM" id="SSF53822">
    <property type="entry name" value="Periplasmic binding protein-like I"/>
    <property type="match status" value="1"/>
</dbReference>
<keyword evidence="4" id="KW-0297">G-protein coupled receptor</keyword>
<evidence type="ECO:0000256" key="5">
    <source>
        <dbReference type="ARBA" id="ARBA00023136"/>
    </source>
</evidence>
<evidence type="ECO:0000313" key="10">
    <source>
        <dbReference type="EMBL" id="GBP08061.1"/>
    </source>
</evidence>
<dbReference type="AlphaFoldDB" id="A0A4C1T472"/>
<keyword evidence="11" id="KW-1185">Reference proteome</keyword>
<dbReference type="PANTHER" id="PTHR10519:SF20">
    <property type="entry name" value="G-PROTEIN COUPLED RECEPTOR 156-RELATED"/>
    <property type="match status" value="1"/>
</dbReference>
<accession>A0A4C1T472</accession>
<dbReference type="EMBL" id="BGZK01008347">
    <property type="protein sequence ID" value="GBP08061.1"/>
    <property type="molecule type" value="Genomic_DNA"/>
</dbReference>
<dbReference type="Pfam" id="PF01094">
    <property type="entry name" value="ANF_receptor"/>
    <property type="match status" value="1"/>
</dbReference>
<dbReference type="InterPro" id="IPR002455">
    <property type="entry name" value="GPCR3_GABA-B"/>
</dbReference>
<dbReference type="Gene3D" id="3.40.50.2300">
    <property type="match status" value="2"/>
</dbReference>
<dbReference type="OrthoDB" id="73209at2759"/>
<evidence type="ECO:0000256" key="4">
    <source>
        <dbReference type="ARBA" id="ARBA00023040"/>
    </source>
</evidence>
<dbReference type="InterPro" id="IPR001828">
    <property type="entry name" value="ANF_lig-bd_rcpt"/>
</dbReference>
<dbReference type="InterPro" id="IPR028082">
    <property type="entry name" value="Peripla_BP_I"/>
</dbReference>